<dbReference type="Proteomes" id="UP000765509">
    <property type="component" value="Unassembled WGS sequence"/>
</dbReference>
<name>A0A9Q3GLL4_9BASI</name>
<feature type="compositionally biased region" description="Basic residues" evidence="1">
    <location>
        <begin position="1"/>
        <end position="11"/>
    </location>
</feature>
<protein>
    <submittedName>
        <fullName evidence="2">Uncharacterized protein</fullName>
    </submittedName>
</protein>
<feature type="compositionally biased region" description="Basic and acidic residues" evidence="1">
    <location>
        <begin position="89"/>
        <end position="100"/>
    </location>
</feature>
<evidence type="ECO:0000313" key="3">
    <source>
        <dbReference type="Proteomes" id="UP000765509"/>
    </source>
</evidence>
<gene>
    <name evidence="2" type="ORF">O181_011788</name>
</gene>
<organism evidence="2 3">
    <name type="scientific">Austropuccinia psidii MF-1</name>
    <dbReference type="NCBI Taxonomy" id="1389203"/>
    <lineage>
        <taxon>Eukaryota</taxon>
        <taxon>Fungi</taxon>
        <taxon>Dikarya</taxon>
        <taxon>Basidiomycota</taxon>
        <taxon>Pucciniomycotina</taxon>
        <taxon>Pucciniomycetes</taxon>
        <taxon>Pucciniales</taxon>
        <taxon>Sphaerophragmiaceae</taxon>
        <taxon>Austropuccinia</taxon>
    </lineage>
</organism>
<keyword evidence="3" id="KW-1185">Reference proteome</keyword>
<dbReference type="EMBL" id="AVOT02002959">
    <property type="protein sequence ID" value="MBW0472073.1"/>
    <property type="molecule type" value="Genomic_DNA"/>
</dbReference>
<sequence length="123" mass="13569">MPVKHSPHARYTRYQVRTQAVLTPTPRGPADGTPEVPQLRAHSDRGPIMEGEASSSKEGQGQRISRYFSGVLGAFPGMSKTSFKGPGQDGKEEEKNYMKEEDTEDTKFVPAFLGLLKVLYGQL</sequence>
<dbReference type="AlphaFoldDB" id="A0A9Q3GLL4"/>
<feature type="region of interest" description="Disordered" evidence="1">
    <location>
        <begin position="1"/>
        <end position="62"/>
    </location>
</feature>
<reference evidence="2" key="1">
    <citation type="submission" date="2021-03" db="EMBL/GenBank/DDBJ databases">
        <title>Draft genome sequence of rust myrtle Austropuccinia psidii MF-1, a brazilian biotype.</title>
        <authorList>
            <person name="Quecine M.C."/>
            <person name="Pachon D.M.R."/>
            <person name="Bonatelli M.L."/>
            <person name="Correr F.H."/>
            <person name="Franceschini L.M."/>
            <person name="Leite T.F."/>
            <person name="Margarido G.R.A."/>
            <person name="Almeida C.A."/>
            <person name="Ferrarezi J.A."/>
            <person name="Labate C.A."/>
        </authorList>
    </citation>
    <scope>NUCLEOTIDE SEQUENCE</scope>
    <source>
        <strain evidence="2">MF-1</strain>
    </source>
</reference>
<proteinExistence type="predicted"/>
<comment type="caution">
    <text evidence="2">The sequence shown here is derived from an EMBL/GenBank/DDBJ whole genome shotgun (WGS) entry which is preliminary data.</text>
</comment>
<accession>A0A9Q3GLL4</accession>
<evidence type="ECO:0000256" key="1">
    <source>
        <dbReference type="SAM" id="MobiDB-lite"/>
    </source>
</evidence>
<evidence type="ECO:0000313" key="2">
    <source>
        <dbReference type="EMBL" id="MBW0472073.1"/>
    </source>
</evidence>
<feature type="region of interest" description="Disordered" evidence="1">
    <location>
        <begin position="78"/>
        <end position="102"/>
    </location>
</feature>
<feature type="compositionally biased region" description="Polar residues" evidence="1">
    <location>
        <begin position="53"/>
        <end position="62"/>
    </location>
</feature>